<dbReference type="Proteomes" id="UP000826573">
    <property type="component" value="Unassembled WGS sequence"/>
</dbReference>
<evidence type="ECO:0000313" key="3">
    <source>
        <dbReference type="Proteomes" id="UP000826573"/>
    </source>
</evidence>
<protein>
    <submittedName>
        <fullName evidence="2">Uncharacterized protein</fullName>
    </submittedName>
</protein>
<name>A0A9P8HYY8_9HYPO</name>
<dbReference type="EMBL" id="JAIMJC010000002">
    <property type="protein sequence ID" value="KAH0530342.1"/>
    <property type="molecule type" value="Genomic_DNA"/>
</dbReference>
<proteinExistence type="predicted"/>
<comment type="caution">
    <text evidence="2">The sequence shown here is derived from an EMBL/GenBank/DDBJ whole genome shotgun (WGS) entry which is preliminary data.</text>
</comment>
<feature type="chain" id="PRO_5040311067" evidence="1">
    <location>
        <begin position="25"/>
        <end position="90"/>
    </location>
</feature>
<feature type="non-terminal residue" evidence="2">
    <location>
        <position position="90"/>
    </location>
</feature>
<gene>
    <name evidence="2" type="ORF">TsFJ059_004972</name>
</gene>
<accession>A0A9P8HYY8</accession>
<evidence type="ECO:0000313" key="2">
    <source>
        <dbReference type="EMBL" id="KAH0530342.1"/>
    </source>
</evidence>
<keyword evidence="1" id="KW-0732">Signal</keyword>
<sequence>MIKAMFKTWASALLCVSLSVEVAASPTIRERTTDLRALLTDPARQWAANATVSFPGSTNFDNATERYSIFNQPTYSASVSPGTEGDISKV</sequence>
<feature type="signal peptide" evidence="1">
    <location>
        <begin position="1"/>
        <end position="24"/>
    </location>
</feature>
<dbReference type="AlphaFoldDB" id="A0A9P8HYY8"/>
<evidence type="ECO:0000256" key="1">
    <source>
        <dbReference type="SAM" id="SignalP"/>
    </source>
</evidence>
<keyword evidence="3" id="KW-1185">Reference proteome</keyword>
<organism evidence="2 3">
    <name type="scientific">Trichoderma semiorbis</name>
    <dbReference type="NCBI Taxonomy" id="1491008"/>
    <lineage>
        <taxon>Eukaryota</taxon>
        <taxon>Fungi</taxon>
        <taxon>Dikarya</taxon>
        <taxon>Ascomycota</taxon>
        <taxon>Pezizomycotina</taxon>
        <taxon>Sordariomycetes</taxon>
        <taxon>Hypocreomycetidae</taxon>
        <taxon>Hypocreales</taxon>
        <taxon>Hypocreaceae</taxon>
        <taxon>Trichoderma</taxon>
    </lineage>
</organism>
<reference evidence="2 3" key="1">
    <citation type="submission" date="2021-08" db="EMBL/GenBank/DDBJ databases">
        <title>The highly contiguous genome resource for Trichoderma semiorbis FJ059, a fungal antagonistic to plant pathogens.</title>
        <authorList>
            <person name="Liu T."/>
        </authorList>
    </citation>
    <scope>NUCLEOTIDE SEQUENCE [LARGE SCALE GENOMIC DNA]</scope>
    <source>
        <strain evidence="2 3">FJ059</strain>
    </source>
</reference>